<reference evidence="2" key="1">
    <citation type="journal article" date="2024" name="IScience">
        <title>Strigolactones Initiate the Formation of Haustorium-like Structures in Castilleja.</title>
        <authorList>
            <person name="Buerger M."/>
            <person name="Peterson D."/>
            <person name="Chory J."/>
        </authorList>
    </citation>
    <scope>NUCLEOTIDE SEQUENCE [LARGE SCALE GENOMIC DNA]</scope>
</reference>
<sequence length="113" mass="12963">MRDEHLPSRWSFQLQRSRPLLNWQKCELWPSLSRDIIQGDAVKESVEMNLEEFKSAISQVGSQMKNLPATAQVAAQQGSYLADCFNCMEECGKNPEGPLRFRGEGRHRLHPFS</sequence>
<protein>
    <submittedName>
        <fullName evidence="1">External alternative NAD(P)H-ubiquinone oxidoreductase B2, mitochondrial</fullName>
        <ecNumber evidence="1">1.6.5.9</ecNumber>
    </submittedName>
</protein>
<dbReference type="Proteomes" id="UP001632038">
    <property type="component" value="Unassembled WGS sequence"/>
</dbReference>
<dbReference type="AlphaFoldDB" id="A0ABD3C564"/>
<dbReference type="EMBL" id="JAVIJP010000053">
    <property type="protein sequence ID" value="KAL3624950.1"/>
    <property type="molecule type" value="Genomic_DNA"/>
</dbReference>
<keyword evidence="2" id="KW-1185">Reference proteome</keyword>
<gene>
    <name evidence="1" type="primary">NDB2_1</name>
    <name evidence="1" type="ORF">CASFOL_031618</name>
</gene>
<comment type="caution">
    <text evidence="1">The sequence shown here is derived from an EMBL/GenBank/DDBJ whole genome shotgun (WGS) entry which is preliminary data.</text>
</comment>
<dbReference type="GO" id="GO:0050136">
    <property type="term" value="F:NADH dehydrogenase (quinone) (non-electrogenic) activity"/>
    <property type="evidence" value="ECO:0007669"/>
    <property type="project" value="UniProtKB-EC"/>
</dbReference>
<proteinExistence type="predicted"/>
<keyword evidence="1" id="KW-0560">Oxidoreductase</keyword>
<accession>A0ABD3C564</accession>
<name>A0ABD3C564_9LAMI</name>
<dbReference type="EC" id="1.6.5.9" evidence="1"/>
<evidence type="ECO:0000313" key="1">
    <source>
        <dbReference type="EMBL" id="KAL3624950.1"/>
    </source>
</evidence>
<organism evidence="1 2">
    <name type="scientific">Castilleja foliolosa</name>
    <dbReference type="NCBI Taxonomy" id="1961234"/>
    <lineage>
        <taxon>Eukaryota</taxon>
        <taxon>Viridiplantae</taxon>
        <taxon>Streptophyta</taxon>
        <taxon>Embryophyta</taxon>
        <taxon>Tracheophyta</taxon>
        <taxon>Spermatophyta</taxon>
        <taxon>Magnoliopsida</taxon>
        <taxon>eudicotyledons</taxon>
        <taxon>Gunneridae</taxon>
        <taxon>Pentapetalae</taxon>
        <taxon>asterids</taxon>
        <taxon>lamiids</taxon>
        <taxon>Lamiales</taxon>
        <taxon>Orobanchaceae</taxon>
        <taxon>Pedicularideae</taxon>
        <taxon>Castillejinae</taxon>
        <taxon>Castilleja</taxon>
    </lineage>
</organism>
<evidence type="ECO:0000313" key="2">
    <source>
        <dbReference type="Proteomes" id="UP001632038"/>
    </source>
</evidence>